<organism evidence="2 3">
    <name type="scientific">Leucobacter iarius</name>
    <dbReference type="NCBI Taxonomy" id="333963"/>
    <lineage>
        <taxon>Bacteria</taxon>
        <taxon>Bacillati</taxon>
        <taxon>Actinomycetota</taxon>
        <taxon>Actinomycetes</taxon>
        <taxon>Micrococcales</taxon>
        <taxon>Microbacteriaceae</taxon>
        <taxon>Leucobacter</taxon>
    </lineage>
</organism>
<name>A0ABN2L9R9_9MICO</name>
<dbReference type="Gene3D" id="3.40.50.1820">
    <property type="entry name" value="alpha/beta hydrolase"/>
    <property type="match status" value="1"/>
</dbReference>
<keyword evidence="1" id="KW-0472">Membrane</keyword>
<proteinExistence type="predicted"/>
<dbReference type="RefSeq" id="WP_344029187.1">
    <property type="nucleotide sequence ID" value="NZ_BAAAOB010000001.1"/>
</dbReference>
<keyword evidence="1" id="KW-1133">Transmembrane helix</keyword>
<dbReference type="PANTHER" id="PTHR48098:SF1">
    <property type="entry name" value="DIACYLGLYCEROL ACYLTRANSFERASE_MYCOLYLTRANSFERASE AG85A"/>
    <property type="match status" value="1"/>
</dbReference>
<dbReference type="GO" id="GO:0016787">
    <property type="term" value="F:hydrolase activity"/>
    <property type="evidence" value="ECO:0007669"/>
    <property type="project" value="UniProtKB-KW"/>
</dbReference>
<feature type="transmembrane region" description="Helical" evidence="1">
    <location>
        <begin position="72"/>
        <end position="90"/>
    </location>
</feature>
<feature type="transmembrane region" description="Helical" evidence="1">
    <location>
        <begin position="12"/>
        <end position="31"/>
    </location>
</feature>
<dbReference type="PANTHER" id="PTHR48098">
    <property type="entry name" value="ENTEROCHELIN ESTERASE-RELATED"/>
    <property type="match status" value="1"/>
</dbReference>
<gene>
    <name evidence="2" type="ORF">GCM10009768_06290</name>
</gene>
<evidence type="ECO:0000313" key="3">
    <source>
        <dbReference type="Proteomes" id="UP001500851"/>
    </source>
</evidence>
<feature type="transmembrane region" description="Helical" evidence="1">
    <location>
        <begin position="102"/>
        <end position="120"/>
    </location>
</feature>
<keyword evidence="2" id="KW-0378">Hydrolase</keyword>
<dbReference type="InterPro" id="IPR029058">
    <property type="entry name" value="AB_hydrolase_fold"/>
</dbReference>
<keyword evidence="1" id="KW-0812">Transmembrane</keyword>
<accession>A0ABN2L9R9</accession>
<protein>
    <submittedName>
        <fullName evidence="2">Alpha/beta hydrolase-fold protein</fullName>
    </submittedName>
</protein>
<dbReference type="InterPro" id="IPR050583">
    <property type="entry name" value="Mycobacterial_A85_antigen"/>
</dbReference>
<dbReference type="InterPro" id="IPR000801">
    <property type="entry name" value="Esterase-like"/>
</dbReference>
<sequence length="432" mass="46349">MDWLLKHPLTSPRVMLAAAIVMGVFALYLLIRPTWKRTLLSIIGAVVGGGIGALVFWWVVDAQNIFGVDLSQVVRLWTIIGFAGLGLAIVNLFKSRWWRKMIAIIAIPAMLATSAVGINADFGAYQTLNEVIGGVKYAQLKDTTGQRGDVVKGMVDYSKWRAPADLPKQGQIGQVPIPGAVSHFKARPAVIYLPPAALVKNPPVLPVLIALSGQPGSPGTPFSSGALGRTLDQYAAAHNGLAPIVISPDQLTDPAVNPMCVDSKKFGNSETYLTRDVTDWVKANYRVSSDPRMWAVTGFSQGGTCTTQLVAKFPQLYGSGVSVQGQIGPILNNVPNTIAEGFDGSKAAYEAAQPLAIMQAKAPYRDTMMIYGVGTTDHKYTKYAHELNRASVAAGMDSRLMAEPTGHDWRTVTSVFEQAVPILAKRMGLDAG</sequence>
<dbReference type="Pfam" id="PF00756">
    <property type="entry name" value="Esterase"/>
    <property type="match status" value="1"/>
</dbReference>
<evidence type="ECO:0000256" key="1">
    <source>
        <dbReference type="SAM" id="Phobius"/>
    </source>
</evidence>
<feature type="transmembrane region" description="Helical" evidence="1">
    <location>
        <begin position="38"/>
        <end position="60"/>
    </location>
</feature>
<evidence type="ECO:0000313" key="2">
    <source>
        <dbReference type="EMBL" id="GAA1780157.1"/>
    </source>
</evidence>
<dbReference type="EMBL" id="BAAAOB010000001">
    <property type="protein sequence ID" value="GAA1780157.1"/>
    <property type="molecule type" value="Genomic_DNA"/>
</dbReference>
<keyword evidence="3" id="KW-1185">Reference proteome</keyword>
<dbReference type="SUPFAM" id="SSF53474">
    <property type="entry name" value="alpha/beta-Hydrolases"/>
    <property type="match status" value="1"/>
</dbReference>
<reference evidence="2 3" key="1">
    <citation type="journal article" date="2019" name="Int. J. Syst. Evol. Microbiol.">
        <title>The Global Catalogue of Microorganisms (GCM) 10K type strain sequencing project: providing services to taxonomists for standard genome sequencing and annotation.</title>
        <authorList>
            <consortium name="The Broad Institute Genomics Platform"/>
            <consortium name="The Broad Institute Genome Sequencing Center for Infectious Disease"/>
            <person name="Wu L."/>
            <person name="Ma J."/>
        </authorList>
    </citation>
    <scope>NUCLEOTIDE SEQUENCE [LARGE SCALE GENOMIC DNA]</scope>
    <source>
        <strain evidence="2 3">JCM 14736</strain>
    </source>
</reference>
<dbReference type="Proteomes" id="UP001500851">
    <property type="component" value="Unassembled WGS sequence"/>
</dbReference>
<comment type="caution">
    <text evidence="2">The sequence shown here is derived from an EMBL/GenBank/DDBJ whole genome shotgun (WGS) entry which is preliminary data.</text>
</comment>